<reference evidence="1" key="2">
    <citation type="journal article" date="2022" name="New Phytol.">
        <title>Evolutionary transition to the ectomycorrhizal habit in the genomes of a hyperdiverse lineage of mushroom-forming fungi.</title>
        <authorList>
            <person name="Looney B."/>
            <person name="Miyauchi S."/>
            <person name="Morin E."/>
            <person name="Drula E."/>
            <person name="Courty P.E."/>
            <person name="Kohler A."/>
            <person name="Kuo A."/>
            <person name="LaButti K."/>
            <person name="Pangilinan J."/>
            <person name="Lipzen A."/>
            <person name="Riley R."/>
            <person name="Andreopoulos W."/>
            <person name="He G."/>
            <person name="Johnson J."/>
            <person name="Nolan M."/>
            <person name="Tritt A."/>
            <person name="Barry K.W."/>
            <person name="Grigoriev I.V."/>
            <person name="Nagy L.G."/>
            <person name="Hibbett D."/>
            <person name="Henrissat B."/>
            <person name="Matheny P.B."/>
            <person name="Labbe J."/>
            <person name="Martin F.M."/>
        </authorList>
    </citation>
    <scope>NUCLEOTIDE SEQUENCE</scope>
    <source>
        <strain evidence="1">EC-137</strain>
    </source>
</reference>
<keyword evidence="2" id="KW-1185">Reference proteome</keyword>
<reference evidence="1" key="1">
    <citation type="submission" date="2021-02" db="EMBL/GenBank/DDBJ databases">
        <authorList>
            <consortium name="DOE Joint Genome Institute"/>
            <person name="Ahrendt S."/>
            <person name="Looney B.P."/>
            <person name="Miyauchi S."/>
            <person name="Morin E."/>
            <person name="Drula E."/>
            <person name="Courty P.E."/>
            <person name="Chicoki N."/>
            <person name="Fauchery L."/>
            <person name="Kohler A."/>
            <person name="Kuo A."/>
            <person name="Labutti K."/>
            <person name="Pangilinan J."/>
            <person name="Lipzen A."/>
            <person name="Riley R."/>
            <person name="Andreopoulos W."/>
            <person name="He G."/>
            <person name="Johnson J."/>
            <person name="Barry K.W."/>
            <person name="Grigoriev I.V."/>
            <person name="Nagy L."/>
            <person name="Hibbett D."/>
            <person name="Henrissat B."/>
            <person name="Matheny P.B."/>
            <person name="Labbe J."/>
            <person name="Martin F."/>
        </authorList>
    </citation>
    <scope>NUCLEOTIDE SEQUENCE</scope>
    <source>
        <strain evidence="1">EC-137</strain>
    </source>
</reference>
<dbReference type="EMBL" id="MU274297">
    <property type="protein sequence ID" value="KAI0026671.1"/>
    <property type="molecule type" value="Genomic_DNA"/>
</dbReference>
<evidence type="ECO:0000313" key="2">
    <source>
        <dbReference type="Proteomes" id="UP000814128"/>
    </source>
</evidence>
<comment type="caution">
    <text evidence="1">The sequence shown here is derived from an EMBL/GenBank/DDBJ whole genome shotgun (WGS) entry which is preliminary data.</text>
</comment>
<proteinExistence type="predicted"/>
<protein>
    <submittedName>
        <fullName evidence="1">Uncharacterized protein</fullName>
    </submittedName>
</protein>
<accession>A0ACB8Q4H5</accession>
<evidence type="ECO:0000313" key="1">
    <source>
        <dbReference type="EMBL" id="KAI0026671.1"/>
    </source>
</evidence>
<organism evidence="1 2">
    <name type="scientific">Vararia minispora EC-137</name>
    <dbReference type="NCBI Taxonomy" id="1314806"/>
    <lineage>
        <taxon>Eukaryota</taxon>
        <taxon>Fungi</taxon>
        <taxon>Dikarya</taxon>
        <taxon>Basidiomycota</taxon>
        <taxon>Agaricomycotina</taxon>
        <taxon>Agaricomycetes</taxon>
        <taxon>Russulales</taxon>
        <taxon>Lachnocladiaceae</taxon>
        <taxon>Vararia</taxon>
    </lineage>
</organism>
<dbReference type="Proteomes" id="UP000814128">
    <property type="component" value="Unassembled WGS sequence"/>
</dbReference>
<name>A0ACB8Q4H5_9AGAM</name>
<sequence length="194" mass="20888">MTGGRTLGHTARSASGALGADTRKQRSCKSAVYTAVSGAPRDIMPFDLSATLPKGVFSHADKLNVCPECGNRSPSERAHSDHLRQCTLAVARSQSAMEKRPADLPAAFHGGSSKRARLMDSVPQPERPQLANMVKRRKQMDALFAKPDTSYANLTSQQSFPKRSVVGESSNTFPSKLLPVRVNTQVAAPLSRAE</sequence>
<gene>
    <name evidence="1" type="ORF">K488DRAFT_75175</name>
</gene>